<dbReference type="InterPro" id="IPR049249">
    <property type="entry name" value="DUF6882"/>
</dbReference>
<gene>
    <name evidence="1" type="ORF">EV193_105164</name>
</gene>
<sequence>MDFPGLQAVADRSALYAALRQTLLSDYLEETLGEHRWGMNMEQGTFTFSQVNGDRTIAARAHLVASIAPGPRSMMWGWAHPQSGADNPVRRIRELGEQHRIADLTTAELPFTTDAVEDALGQEIAALAHVVGAAAVEATRLSPYYSAPASGGTRIVFLLEGLDVPRPTITHIMTRTVPLLQAGEIRDHRSAVFGLAQHTDWGIAWNQDRSQVQLTDPASGTATIGFDQYGRITGISGDLKPAGQR</sequence>
<proteinExistence type="predicted"/>
<reference evidence="1 2" key="1">
    <citation type="submission" date="2019-02" db="EMBL/GenBank/DDBJ databases">
        <title>Genomic Encyclopedia of Type Strains, Phase IV (KMG-IV): sequencing the most valuable type-strain genomes for metagenomic binning, comparative biology and taxonomic classification.</title>
        <authorList>
            <person name="Goeker M."/>
        </authorList>
    </citation>
    <scope>NUCLEOTIDE SEQUENCE [LARGE SCALE GENOMIC DNA]</scope>
    <source>
        <strain evidence="1 2">DSM 101727</strain>
    </source>
</reference>
<evidence type="ECO:0000313" key="1">
    <source>
        <dbReference type="EMBL" id="RZS37606.1"/>
    </source>
</evidence>
<dbReference type="AlphaFoldDB" id="A0A4Q7KMR7"/>
<name>A0A4Q7KMR7_9PSEU</name>
<evidence type="ECO:0000313" key="2">
    <source>
        <dbReference type="Proteomes" id="UP000294257"/>
    </source>
</evidence>
<accession>A0A4Q7KMR7</accession>
<keyword evidence="2" id="KW-1185">Reference proteome</keyword>
<dbReference type="EMBL" id="SGWQ01000005">
    <property type="protein sequence ID" value="RZS37606.1"/>
    <property type="molecule type" value="Genomic_DNA"/>
</dbReference>
<comment type="caution">
    <text evidence="1">The sequence shown here is derived from an EMBL/GenBank/DDBJ whole genome shotgun (WGS) entry which is preliminary data.</text>
</comment>
<dbReference type="OrthoDB" id="7859927at2"/>
<organism evidence="1 2">
    <name type="scientific">Herbihabitans rhizosphaerae</name>
    <dbReference type="NCBI Taxonomy" id="1872711"/>
    <lineage>
        <taxon>Bacteria</taxon>
        <taxon>Bacillati</taxon>
        <taxon>Actinomycetota</taxon>
        <taxon>Actinomycetes</taxon>
        <taxon>Pseudonocardiales</taxon>
        <taxon>Pseudonocardiaceae</taxon>
        <taxon>Herbihabitans</taxon>
    </lineage>
</organism>
<protein>
    <submittedName>
        <fullName evidence="1">Uncharacterized protein</fullName>
    </submittedName>
</protein>
<dbReference type="Pfam" id="PF21813">
    <property type="entry name" value="DUF6882"/>
    <property type="match status" value="1"/>
</dbReference>
<dbReference type="Proteomes" id="UP000294257">
    <property type="component" value="Unassembled WGS sequence"/>
</dbReference>
<dbReference type="RefSeq" id="WP_130345081.1">
    <property type="nucleotide sequence ID" value="NZ_SGWQ01000005.1"/>
</dbReference>